<dbReference type="InterPro" id="IPR036047">
    <property type="entry name" value="F-box-like_dom_sf"/>
</dbReference>
<evidence type="ECO:0000313" key="3">
    <source>
        <dbReference type="Proteomes" id="UP000823749"/>
    </source>
</evidence>
<keyword evidence="3" id="KW-1185">Reference proteome</keyword>
<name>A0AAV6L789_9ERIC</name>
<dbReference type="PROSITE" id="PS50181">
    <property type="entry name" value="FBOX"/>
    <property type="match status" value="1"/>
</dbReference>
<proteinExistence type="predicted"/>
<gene>
    <name evidence="2" type="ORF">RHGRI_003786</name>
</gene>
<dbReference type="Pfam" id="PF12937">
    <property type="entry name" value="F-box-like"/>
    <property type="match status" value="1"/>
</dbReference>
<dbReference type="EMBL" id="JACTNZ010000002">
    <property type="protein sequence ID" value="KAG5560580.1"/>
    <property type="molecule type" value="Genomic_DNA"/>
</dbReference>
<feature type="domain" description="F-box" evidence="1">
    <location>
        <begin position="60"/>
        <end position="106"/>
    </location>
</feature>
<evidence type="ECO:0000259" key="1">
    <source>
        <dbReference type="PROSITE" id="PS50181"/>
    </source>
</evidence>
<comment type="caution">
    <text evidence="2">The sequence shown here is derived from an EMBL/GenBank/DDBJ whole genome shotgun (WGS) entry which is preliminary data.</text>
</comment>
<evidence type="ECO:0000313" key="2">
    <source>
        <dbReference type="EMBL" id="KAG5560580.1"/>
    </source>
</evidence>
<dbReference type="Proteomes" id="UP000823749">
    <property type="component" value="Chromosome 2"/>
</dbReference>
<dbReference type="AlphaFoldDB" id="A0AAV6L789"/>
<sequence length="157" mass="17820">MCPKWLLGWKCPAKGTPDQRSLHDCHTSLSFIGGISEIVRRERGIKKREEMERDKTRDEMDFLSALPECLLTAILSRLSPRDVCCSAATGKELRSVAESDATWERFLPSDQEEIKSGLAYDSAMHQETTLRSPDRDGPLRWRTGNLIASFADHKNKK</sequence>
<reference evidence="2" key="1">
    <citation type="submission" date="2020-08" db="EMBL/GenBank/DDBJ databases">
        <title>Plant Genome Project.</title>
        <authorList>
            <person name="Zhang R.-G."/>
        </authorList>
    </citation>
    <scope>NUCLEOTIDE SEQUENCE</scope>
    <source>
        <strain evidence="2">WSP0</strain>
        <tissue evidence="2">Leaf</tissue>
    </source>
</reference>
<dbReference type="CDD" id="cd22162">
    <property type="entry name" value="F-box_AtSKIP3-like"/>
    <property type="match status" value="1"/>
</dbReference>
<protein>
    <recommendedName>
        <fullName evidence="1">F-box domain-containing protein</fullName>
    </recommendedName>
</protein>
<dbReference type="Gene3D" id="1.20.1280.50">
    <property type="match status" value="1"/>
</dbReference>
<accession>A0AAV6L789</accession>
<organism evidence="2 3">
    <name type="scientific">Rhododendron griersonianum</name>
    <dbReference type="NCBI Taxonomy" id="479676"/>
    <lineage>
        <taxon>Eukaryota</taxon>
        <taxon>Viridiplantae</taxon>
        <taxon>Streptophyta</taxon>
        <taxon>Embryophyta</taxon>
        <taxon>Tracheophyta</taxon>
        <taxon>Spermatophyta</taxon>
        <taxon>Magnoliopsida</taxon>
        <taxon>eudicotyledons</taxon>
        <taxon>Gunneridae</taxon>
        <taxon>Pentapetalae</taxon>
        <taxon>asterids</taxon>
        <taxon>Ericales</taxon>
        <taxon>Ericaceae</taxon>
        <taxon>Ericoideae</taxon>
        <taxon>Rhodoreae</taxon>
        <taxon>Rhododendron</taxon>
    </lineage>
</organism>
<dbReference type="SUPFAM" id="SSF81383">
    <property type="entry name" value="F-box domain"/>
    <property type="match status" value="1"/>
</dbReference>
<dbReference type="InterPro" id="IPR001810">
    <property type="entry name" value="F-box_dom"/>
</dbReference>